<organism evidence="1 2">
    <name type="scientific">Datura stramonium</name>
    <name type="common">Jimsonweed</name>
    <name type="synonym">Common thornapple</name>
    <dbReference type="NCBI Taxonomy" id="4076"/>
    <lineage>
        <taxon>Eukaryota</taxon>
        <taxon>Viridiplantae</taxon>
        <taxon>Streptophyta</taxon>
        <taxon>Embryophyta</taxon>
        <taxon>Tracheophyta</taxon>
        <taxon>Spermatophyta</taxon>
        <taxon>Magnoliopsida</taxon>
        <taxon>eudicotyledons</taxon>
        <taxon>Gunneridae</taxon>
        <taxon>Pentapetalae</taxon>
        <taxon>asterids</taxon>
        <taxon>lamiids</taxon>
        <taxon>Solanales</taxon>
        <taxon>Solanaceae</taxon>
        <taxon>Solanoideae</taxon>
        <taxon>Datureae</taxon>
        <taxon>Datura</taxon>
    </lineage>
</organism>
<sequence length="73" mass="8414">MTIGYSLVRSGDTPMKHRFGLILALGHYPNPVLHRAFVDRQQCFSNLSPVDYLLPQFSAYHQWFLDGPQITSY</sequence>
<proteinExistence type="predicted"/>
<dbReference type="Proteomes" id="UP000823775">
    <property type="component" value="Unassembled WGS sequence"/>
</dbReference>
<comment type="caution">
    <text evidence="1">The sequence shown here is derived from an EMBL/GenBank/DDBJ whole genome shotgun (WGS) entry which is preliminary data.</text>
</comment>
<feature type="non-terminal residue" evidence="1">
    <location>
        <position position="73"/>
    </location>
</feature>
<reference evidence="1 2" key="1">
    <citation type="journal article" date="2021" name="BMC Genomics">
        <title>Datura genome reveals duplications of psychoactive alkaloid biosynthetic genes and high mutation rate following tissue culture.</title>
        <authorList>
            <person name="Rajewski A."/>
            <person name="Carter-House D."/>
            <person name="Stajich J."/>
            <person name="Litt A."/>
        </authorList>
    </citation>
    <scope>NUCLEOTIDE SEQUENCE [LARGE SCALE GENOMIC DNA]</scope>
    <source>
        <strain evidence="1">AR-01</strain>
    </source>
</reference>
<evidence type="ECO:0000313" key="2">
    <source>
        <dbReference type="Proteomes" id="UP000823775"/>
    </source>
</evidence>
<keyword evidence="2" id="KW-1185">Reference proteome</keyword>
<evidence type="ECO:0000313" key="1">
    <source>
        <dbReference type="EMBL" id="MCE3051088.1"/>
    </source>
</evidence>
<dbReference type="EMBL" id="JACEIK010008158">
    <property type="protein sequence ID" value="MCE3051088.1"/>
    <property type="molecule type" value="Genomic_DNA"/>
</dbReference>
<protein>
    <submittedName>
        <fullName evidence="1">Uncharacterized protein</fullName>
    </submittedName>
</protein>
<gene>
    <name evidence="1" type="ORF">HAX54_048883</name>
</gene>
<accession>A0ABS8WJU1</accession>
<name>A0ABS8WJU1_DATST</name>